<dbReference type="InterPro" id="IPR026896">
    <property type="entry name" value="CSTF_C"/>
</dbReference>
<dbReference type="EMBL" id="OX459122">
    <property type="protein sequence ID" value="CAI9106261.1"/>
    <property type="molecule type" value="Genomic_DNA"/>
</dbReference>
<dbReference type="Pfam" id="PF00076">
    <property type="entry name" value="RRM_1"/>
    <property type="match status" value="1"/>
</dbReference>
<evidence type="ECO:0000313" key="8">
    <source>
        <dbReference type="Proteomes" id="UP001161247"/>
    </source>
</evidence>
<evidence type="ECO:0000256" key="1">
    <source>
        <dbReference type="ARBA" id="ARBA00004123"/>
    </source>
</evidence>
<keyword evidence="8" id="KW-1185">Reference proteome</keyword>
<keyword evidence="3" id="KW-0694">RNA-binding</keyword>
<evidence type="ECO:0000256" key="5">
    <source>
        <dbReference type="SAM" id="Phobius"/>
    </source>
</evidence>
<organism evidence="7 8">
    <name type="scientific">Oldenlandia corymbosa var. corymbosa</name>
    <dbReference type="NCBI Taxonomy" id="529605"/>
    <lineage>
        <taxon>Eukaryota</taxon>
        <taxon>Viridiplantae</taxon>
        <taxon>Streptophyta</taxon>
        <taxon>Embryophyta</taxon>
        <taxon>Tracheophyta</taxon>
        <taxon>Spermatophyta</taxon>
        <taxon>Magnoliopsida</taxon>
        <taxon>eudicotyledons</taxon>
        <taxon>Gunneridae</taxon>
        <taxon>Pentapetalae</taxon>
        <taxon>asterids</taxon>
        <taxon>lamiids</taxon>
        <taxon>Gentianales</taxon>
        <taxon>Rubiaceae</taxon>
        <taxon>Rubioideae</taxon>
        <taxon>Spermacoceae</taxon>
        <taxon>Hedyotis-Oldenlandia complex</taxon>
        <taxon>Oldenlandia</taxon>
    </lineage>
</organism>
<proteinExistence type="predicted"/>
<dbReference type="GO" id="GO:0003729">
    <property type="term" value="F:mRNA binding"/>
    <property type="evidence" value="ECO:0007669"/>
    <property type="project" value="TreeGrafter"/>
</dbReference>
<feature type="compositionally biased region" description="Basic and acidic residues" evidence="4">
    <location>
        <begin position="84"/>
        <end position="98"/>
    </location>
</feature>
<dbReference type="Proteomes" id="UP001161247">
    <property type="component" value="Chromosome 5"/>
</dbReference>
<dbReference type="CDD" id="cd12398">
    <property type="entry name" value="RRM_CSTF2_RNA15_like"/>
    <property type="match status" value="1"/>
</dbReference>
<evidence type="ECO:0000313" key="7">
    <source>
        <dbReference type="EMBL" id="CAI9106261.1"/>
    </source>
</evidence>
<keyword evidence="5" id="KW-0812">Transmembrane</keyword>
<keyword evidence="5" id="KW-0472">Membrane</keyword>
<evidence type="ECO:0000256" key="3">
    <source>
        <dbReference type="PROSITE-ProRule" id="PRU00176"/>
    </source>
</evidence>
<evidence type="ECO:0000256" key="2">
    <source>
        <dbReference type="ARBA" id="ARBA00023242"/>
    </source>
</evidence>
<dbReference type="InterPro" id="IPR012677">
    <property type="entry name" value="Nucleotide-bd_a/b_plait_sf"/>
</dbReference>
<dbReference type="SUPFAM" id="SSF54928">
    <property type="entry name" value="RNA-binding domain, RBD"/>
    <property type="match status" value="1"/>
</dbReference>
<sequence length="470" mass="50900">MANSQAQHRCVFVGNIPYDATEEQLKEICEEVGPVVSFRLVIDRETGKPKGYGFCEYKDEETALSARRNLQGYEINGRQLRVDFAENDKNADRNRDQGRGGPGMVANAVVGDSSLNQAIGVSVAMSAGTVLAQALGAPQINIHSQPTPAGDPLTLHLAKMSKNQLIEIVSEMKAMATQNKEQARLLFLACPPLSKAILQALILLGLVPPHMLQMPNIRQASGSLQPLRPEGMVSQLSATQNLAGVPPIPHDIVQYNTPDNPLSADRPISMLNNQQAVNAQFLGQPLIQLPNLLHQGQSLMHSGNFNLPTIRPQPQGNFPFRPPVATSLLMQQGHQLQQLGPVTRPAVLDQGFQLGGSFLSGVPDSISKDPRKQVINSRVNDNLDPRNHPSKLMRLNDGRPVASSSPENAGGTSGNQQAAVSDKQALQLPPDVESALLEQVLNLTSEQLSSLPPDQQQEVIQLQQMLRQAS</sequence>
<evidence type="ECO:0000256" key="4">
    <source>
        <dbReference type="SAM" id="MobiDB-lite"/>
    </source>
</evidence>
<dbReference type="GO" id="GO:0031124">
    <property type="term" value="P:mRNA 3'-end processing"/>
    <property type="evidence" value="ECO:0007669"/>
    <property type="project" value="InterPro"/>
</dbReference>
<feature type="region of interest" description="Disordered" evidence="4">
    <location>
        <begin position="84"/>
        <end position="103"/>
    </location>
</feature>
<name>A0AAV1DFQ7_OLDCO</name>
<protein>
    <submittedName>
        <fullName evidence="7">OLC1v1005384C4</fullName>
    </submittedName>
</protein>
<dbReference type="PROSITE" id="PS50102">
    <property type="entry name" value="RRM"/>
    <property type="match status" value="1"/>
</dbReference>
<dbReference type="Pfam" id="PF14304">
    <property type="entry name" value="CSTF_C"/>
    <property type="match status" value="1"/>
</dbReference>
<comment type="subcellular location">
    <subcellularLocation>
        <location evidence="1">Nucleus</location>
    </subcellularLocation>
</comment>
<dbReference type="InterPro" id="IPR035979">
    <property type="entry name" value="RBD_domain_sf"/>
</dbReference>
<gene>
    <name evidence="7" type="ORF">OLC1_LOCUS14789</name>
</gene>
<feature type="region of interest" description="Disordered" evidence="4">
    <location>
        <begin position="379"/>
        <end position="422"/>
    </location>
</feature>
<dbReference type="GO" id="GO:0005847">
    <property type="term" value="C:mRNA cleavage and polyadenylation specificity factor complex"/>
    <property type="evidence" value="ECO:0007669"/>
    <property type="project" value="TreeGrafter"/>
</dbReference>
<dbReference type="Gene3D" id="1.25.40.630">
    <property type="match status" value="1"/>
</dbReference>
<keyword evidence="2" id="KW-0539">Nucleus</keyword>
<accession>A0AAV1DFQ7</accession>
<dbReference type="Gene3D" id="1.10.20.70">
    <property type="entry name" value="Transcription termination and cleavage factor, C-terminal domain"/>
    <property type="match status" value="1"/>
</dbReference>
<dbReference type="Pfam" id="PF14327">
    <property type="entry name" value="CSTF2_hinge"/>
    <property type="match status" value="1"/>
</dbReference>
<feature type="domain" description="RRM" evidence="6">
    <location>
        <begin position="9"/>
        <end position="87"/>
    </location>
</feature>
<dbReference type="FunFam" id="3.30.70.330:FF:000378">
    <property type="entry name" value="Cleavage stimulating factor 64"/>
    <property type="match status" value="1"/>
</dbReference>
<dbReference type="PANTHER" id="PTHR45735:SF2">
    <property type="entry name" value="CLEAVAGE STIMULATION FACTOR SUBUNIT 2"/>
    <property type="match status" value="1"/>
</dbReference>
<dbReference type="SMART" id="SM00360">
    <property type="entry name" value="RRM"/>
    <property type="match status" value="1"/>
</dbReference>
<evidence type="ECO:0000259" key="6">
    <source>
        <dbReference type="PROSITE" id="PS50102"/>
    </source>
</evidence>
<dbReference type="AlphaFoldDB" id="A0AAV1DFQ7"/>
<dbReference type="InterPro" id="IPR000504">
    <property type="entry name" value="RRM_dom"/>
</dbReference>
<dbReference type="PANTHER" id="PTHR45735">
    <property type="entry name" value="CLEAVAGE STIMULATION FACTOR SUBUNIT 2"/>
    <property type="match status" value="1"/>
</dbReference>
<dbReference type="Gene3D" id="3.30.70.330">
    <property type="match status" value="1"/>
</dbReference>
<dbReference type="InterPro" id="IPR025742">
    <property type="entry name" value="CSTF2_hinge"/>
</dbReference>
<keyword evidence="5" id="KW-1133">Transmembrane helix</keyword>
<dbReference type="InterPro" id="IPR038192">
    <property type="entry name" value="CSTF_C_sf"/>
</dbReference>
<feature type="transmembrane region" description="Helical" evidence="5">
    <location>
        <begin position="185"/>
        <end position="207"/>
    </location>
</feature>
<reference evidence="7" key="1">
    <citation type="submission" date="2023-03" db="EMBL/GenBank/DDBJ databases">
        <authorList>
            <person name="Julca I."/>
        </authorList>
    </citation>
    <scope>NUCLEOTIDE SEQUENCE</scope>
</reference>